<comment type="caution">
    <text evidence="1">The sequence shown here is derived from an EMBL/GenBank/DDBJ whole genome shotgun (WGS) entry which is preliminary data.</text>
</comment>
<protein>
    <submittedName>
        <fullName evidence="1">Uncharacterized protein</fullName>
    </submittedName>
</protein>
<dbReference type="EMBL" id="BAABMM010000029">
    <property type="protein sequence ID" value="GAA5252451.1"/>
    <property type="molecule type" value="Genomic_DNA"/>
</dbReference>
<proteinExistence type="predicted"/>
<name>A0ABP9TT76_9RICK</name>
<evidence type="ECO:0000313" key="2">
    <source>
        <dbReference type="Proteomes" id="UP001628124"/>
    </source>
</evidence>
<accession>A0ABP9TT76</accession>
<dbReference type="Proteomes" id="UP001628124">
    <property type="component" value="Unassembled WGS sequence"/>
</dbReference>
<keyword evidence="2" id="KW-1185">Reference proteome</keyword>
<dbReference type="RefSeq" id="WP_412708119.1">
    <property type="nucleotide sequence ID" value="NZ_BAABMM010000029.1"/>
</dbReference>
<gene>
    <name evidence="1" type="ORF">KNCP2_07390</name>
</gene>
<reference evidence="1 2" key="1">
    <citation type="journal article" date="2024" name="Microbiol. Immunol.">
        <title>Discovery of a novel spotted fever group Rickettsia, 'Candidatus Rickettsia kedanie,' in unfed larval chigger mites, Leptotrombidium scutellare.</title>
        <authorList>
            <person name="Ogawa M."/>
            <person name="Matsutani M."/>
            <person name="Katayama T."/>
            <person name="Takada N."/>
            <person name="Noda S."/>
            <person name="Takahashi M."/>
            <person name="Kageyama D."/>
            <person name="Hanaoka N."/>
            <person name="Ebihara H."/>
        </authorList>
    </citation>
    <scope>NUCLEOTIDE SEQUENCE [LARGE SCALE GENOMIC DNA]</scope>
    <source>
        <strain evidence="1 2">KNCP2-13</strain>
    </source>
</reference>
<evidence type="ECO:0000313" key="1">
    <source>
        <dbReference type="EMBL" id="GAA5252451.1"/>
    </source>
</evidence>
<sequence>MENYKSGIRHAKTSGIDYCSLTRGWENNKGAAQGDQILKLLEKNLQATKNHPIKSEIFNLILEEINKGEYGFICYP</sequence>
<organism evidence="1 2">
    <name type="scientific">Candidatus Rickettsia kedanie</name>
    <dbReference type="NCBI Taxonomy" id="3115352"/>
    <lineage>
        <taxon>Bacteria</taxon>
        <taxon>Pseudomonadati</taxon>
        <taxon>Pseudomonadota</taxon>
        <taxon>Alphaproteobacteria</taxon>
        <taxon>Rickettsiales</taxon>
        <taxon>Rickettsiaceae</taxon>
        <taxon>Rickettsieae</taxon>
        <taxon>Rickettsia</taxon>
        <taxon>spotted fever group</taxon>
    </lineage>
</organism>